<name>A0A6H5HMC2_9HEMI</name>
<dbReference type="PANTHER" id="PTHR44140">
    <property type="entry name" value="LD25575P"/>
    <property type="match status" value="1"/>
</dbReference>
<dbReference type="Pfam" id="PF13432">
    <property type="entry name" value="TPR_16"/>
    <property type="match status" value="1"/>
</dbReference>
<sequence length="519" mass="59477">MECWQYSSYCRLSSACLLFLSLDALFSVSKGNTQDDVMRHLALGGDFLARGQLQDALHQFHSAVEGDPSNYLTYFKRGTVYFALGKAKLAVIDFNKVLELKPDFTGARNQRAHILLKQGNLEEAKADFLHIYQQENNGEAYSNFIRAENLQSDIAIAEAHVNQNDYSTSVDLLSRIIEVSTINANHVHKSCARFPKYSNTYFVTQVCPWSSYLRELRSQCYVALNDPLSAILDLRSTTKLQSDNTDGFYKLSILHYQLGQAHESLKEVRDCLKLDPDHKDCFPHYKKVKKVDKFLNDAQAATEKEDYAACVDSLSKILKTETKVPMIRYLAFSKLCVCQGKNGQESEAIESCNAGLEISRDPELLCDRAEVYLTMEMYDEAMRDYHEVLDHNEGYGRAKEGLQRAQRLLKQSEKRDYYKILGVKRSATKREIVKAYRKAAQQWHPDNFQDGPEKKKAEKKFIDIAAAKEVLTNEEKRAKFDAGEDPLDPESGQHQGFNPFQQFRNFQSDGPFTYRFYFN</sequence>
<evidence type="ECO:0000256" key="3">
    <source>
        <dbReference type="ARBA" id="ARBA00022824"/>
    </source>
</evidence>
<keyword evidence="3" id="KW-0256">Endoplasmic reticulum</keyword>
<gene>
    <name evidence="7" type="ORF">NTEN_LOCUS22689</name>
</gene>
<dbReference type="EMBL" id="CADCXU010033624">
    <property type="protein sequence ID" value="CAB0018977.1"/>
    <property type="molecule type" value="Genomic_DNA"/>
</dbReference>
<dbReference type="PRINTS" id="PR00625">
    <property type="entry name" value="JDOMAIN"/>
</dbReference>
<dbReference type="FunFam" id="1.10.287.110:FF:000015">
    <property type="entry name" value="dnaJ homolog subfamily C member 3"/>
    <property type="match status" value="1"/>
</dbReference>
<organism evidence="7 8">
    <name type="scientific">Nesidiocoris tenuis</name>
    <dbReference type="NCBI Taxonomy" id="355587"/>
    <lineage>
        <taxon>Eukaryota</taxon>
        <taxon>Metazoa</taxon>
        <taxon>Ecdysozoa</taxon>
        <taxon>Arthropoda</taxon>
        <taxon>Hexapoda</taxon>
        <taxon>Insecta</taxon>
        <taxon>Pterygota</taxon>
        <taxon>Neoptera</taxon>
        <taxon>Paraneoptera</taxon>
        <taxon>Hemiptera</taxon>
        <taxon>Heteroptera</taxon>
        <taxon>Panheteroptera</taxon>
        <taxon>Cimicomorpha</taxon>
        <taxon>Miridae</taxon>
        <taxon>Dicyphina</taxon>
        <taxon>Nesidiocoris</taxon>
    </lineage>
</organism>
<keyword evidence="4" id="KW-0802">TPR repeat</keyword>
<dbReference type="CDD" id="cd06257">
    <property type="entry name" value="DnaJ"/>
    <property type="match status" value="1"/>
</dbReference>
<dbReference type="InterPro" id="IPR019734">
    <property type="entry name" value="TPR_rpt"/>
</dbReference>
<evidence type="ECO:0000259" key="6">
    <source>
        <dbReference type="PROSITE" id="PS50076"/>
    </source>
</evidence>
<dbReference type="GO" id="GO:0034975">
    <property type="term" value="P:protein folding in endoplasmic reticulum"/>
    <property type="evidence" value="ECO:0007669"/>
    <property type="project" value="TreeGrafter"/>
</dbReference>
<evidence type="ECO:0000256" key="4">
    <source>
        <dbReference type="PROSITE-ProRule" id="PRU00339"/>
    </source>
</evidence>
<dbReference type="PROSITE" id="PS50076">
    <property type="entry name" value="DNAJ_2"/>
    <property type="match status" value="1"/>
</dbReference>
<dbReference type="InterPro" id="IPR036869">
    <property type="entry name" value="J_dom_sf"/>
</dbReference>
<dbReference type="OrthoDB" id="1726119at2759"/>
<comment type="subcellular location">
    <subcellularLocation>
        <location evidence="1">Endoplasmic reticulum</location>
    </subcellularLocation>
</comment>
<feature type="repeat" description="TPR" evidence="4">
    <location>
        <begin position="37"/>
        <end position="70"/>
    </location>
</feature>
<dbReference type="InterPro" id="IPR051727">
    <property type="entry name" value="DnaJ_C3_Co-chaperones"/>
</dbReference>
<feature type="signal peptide" evidence="5">
    <location>
        <begin position="1"/>
        <end position="31"/>
    </location>
</feature>
<dbReference type="SUPFAM" id="SSF46565">
    <property type="entry name" value="Chaperone J-domain"/>
    <property type="match status" value="1"/>
</dbReference>
<evidence type="ECO:0000256" key="2">
    <source>
        <dbReference type="ARBA" id="ARBA00022729"/>
    </source>
</evidence>
<feature type="chain" id="PRO_5026055663" description="J domain-containing protein" evidence="5">
    <location>
        <begin position="32"/>
        <end position="519"/>
    </location>
</feature>
<dbReference type="InterPro" id="IPR001623">
    <property type="entry name" value="DnaJ_domain"/>
</dbReference>
<dbReference type="GO" id="GO:0051787">
    <property type="term" value="F:misfolded protein binding"/>
    <property type="evidence" value="ECO:0007669"/>
    <property type="project" value="TreeGrafter"/>
</dbReference>
<evidence type="ECO:0000256" key="5">
    <source>
        <dbReference type="SAM" id="SignalP"/>
    </source>
</evidence>
<evidence type="ECO:0000256" key="1">
    <source>
        <dbReference type="ARBA" id="ARBA00004240"/>
    </source>
</evidence>
<dbReference type="InterPro" id="IPR011990">
    <property type="entry name" value="TPR-like_helical_dom_sf"/>
</dbReference>
<evidence type="ECO:0000313" key="7">
    <source>
        <dbReference type="EMBL" id="CAB0018977.1"/>
    </source>
</evidence>
<keyword evidence="2 5" id="KW-0732">Signal</keyword>
<dbReference type="Gene3D" id="1.25.40.10">
    <property type="entry name" value="Tetratricopeptide repeat domain"/>
    <property type="match status" value="2"/>
</dbReference>
<dbReference type="Gene3D" id="1.10.287.110">
    <property type="entry name" value="DnaJ domain"/>
    <property type="match status" value="1"/>
</dbReference>
<keyword evidence="8" id="KW-1185">Reference proteome</keyword>
<dbReference type="Proteomes" id="UP000479000">
    <property type="component" value="Unassembled WGS sequence"/>
</dbReference>
<dbReference type="GO" id="GO:0051087">
    <property type="term" value="F:protein-folding chaperone binding"/>
    <property type="evidence" value="ECO:0007669"/>
    <property type="project" value="TreeGrafter"/>
</dbReference>
<dbReference type="Pfam" id="PF13181">
    <property type="entry name" value="TPR_8"/>
    <property type="match status" value="2"/>
</dbReference>
<dbReference type="SMART" id="SM00028">
    <property type="entry name" value="TPR"/>
    <property type="match status" value="7"/>
</dbReference>
<dbReference type="GO" id="GO:0005783">
    <property type="term" value="C:endoplasmic reticulum"/>
    <property type="evidence" value="ECO:0007669"/>
    <property type="project" value="UniProtKB-SubCell"/>
</dbReference>
<proteinExistence type="predicted"/>
<dbReference type="AlphaFoldDB" id="A0A6H5HMC2"/>
<feature type="repeat" description="TPR" evidence="4">
    <location>
        <begin position="245"/>
        <end position="278"/>
    </location>
</feature>
<evidence type="ECO:0000313" key="8">
    <source>
        <dbReference type="Proteomes" id="UP000479000"/>
    </source>
</evidence>
<feature type="repeat" description="TPR" evidence="4">
    <location>
        <begin position="71"/>
        <end position="104"/>
    </location>
</feature>
<dbReference type="SMART" id="SM00271">
    <property type="entry name" value="DnaJ"/>
    <property type="match status" value="1"/>
</dbReference>
<dbReference type="PROSITE" id="PS50005">
    <property type="entry name" value="TPR"/>
    <property type="match status" value="3"/>
</dbReference>
<dbReference type="Pfam" id="PF00226">
    <property type="entry name" value="DnaJ"/>
    <property type="match status" value="1"/>
</dbReference>
<reference evidence="7 8" key="1">
    <citation type="submission" date="2020-02" db="EMBL/GenBank/DDBJ databases">
        <authorList>
            <person name="Ferguson B K."/>
        </authorList>
    </citation>
    <scope>NUCLEOTIDE SEQUENCE [LARGE SCALE GENOMIC DNA]</scope>
</reference>
<accession>A0A6H5HMC2</accession>
<feature type="domain" description="J" evidence="6">
    <location>
        <begin position="416"/>
        <end position="484"/>
    </location>
</feature>
<protein>
    <recommendedName>
        <fullName evidence="6">J domain-containing protein</fullName>
    </recommendedName>
</protein>
<dbReference type="PANTHER" id="PTHR44140:SF2">
    <property type="entry name" value="LD25575P"/>
    <property type="match status" value="1"/>
</dbReference>
<dbReference type="SUPFAM" id="SSF48452">
    <property type="entry name" value="TPR-like"/>
    <property type="match status" value="3"/>
</dbReference>